<dbReference type="STRING" id="28092.WM40_12935"/>
<keyword evidence="20" id="KW-1185">Reference proteome</keyword>
<keyword evidence="14 17" id="KW-0998">Cell outer membrane</keyword>
<evidence type="ECO:0000256" key="2">
    <source>
        <dbReference type="ARBA" id="ARBA00001604"/>
    </source>
</evidence>
<evidence type="ECO:0000256" key="12">
    <source>
        <dbReference type="ARBA" id="ARBA00023098"/>
    </source>
</evidence>
<evidence type="ECO:0000256" key="3">
    <source>
        <dbReference type="ARBA" id="ARBA00010525"/>
    </source>
</evidence>
<dbReference type="PANTHER" id="PTHR40457">
    <property type="entry name" value="PHOSPHOLIPASE A1"/>
    <property type="match status" value="1"/>
</dbReference>
<feature type="active site" description="Proton acceptor" evidence="15">
    <location>
        <position position="313"/>
    </location>
</feature>
<evidence type="ECO:0000256" key="14">
    <source>
        <dbReference type="ARBA" id="ARBA00023237"/>
    </source>
</evidence>
<keyword evidence="8 17" id="KW-0732">Signal</keyword>
<gene>
    <name evidence="19" type="ORF">WM40_12935</name>
</gene>
<comment type="cofactor">
    <cofactor evidence="17">
        <name>Ca(2+)</name>
        <dbReference type="ChEBI" id="CHEBI:29108"/>
    </cofactor>
    <text evidence="17">Binds 1 Ca(2+) ion per monomer. In the dimeric form the Ca(2+) is bound by different amino acids with binding of each Ca(2+) shared with ligands coming from each monomer. The Ca(2+) ion may have a role in catalysis.</text>
</comment>
<keyword evidence="5" id="KW-1134">Transmembrane beta strand</keyword>
<feature type="region of interest" description="Disordered" evidence="18">
    <location>
        <begin position="154"/>
        <end position="198"/>
    </location>
</feature>
<dbReference type="GO" id="GO:0004623">
    <property type="term" value="F:phospholipase A2 activity"/>
    <property type="evidence" value="ECO:0007669"/>
    <property type="project" value="UniProtKB-EC"/>
</dbReference>
<dbReference type="SUPFAM" id="SSF56931">
    <property type="entry name" value="Outer membrane phospholipase A (OMPLA)"/>
    <property type="match status" value="1"/>
</dbReference>
<evidence type="ECO:0000256" key="5">
    <source>
        <dbReference type="ARBA" id="ARBA00022452"/>
    </source>
</evidence>
<comment type="caution">
    <text evidence="19">The sequence shown here is derived from an EMBL/GenBank/DDBJ whole genome shotgun (WGS) entry which is preliminary data.</text>
</comment>
<dbReference type="GO" id="GO:0009279">
    <property type="term" value="C:cell outer membrane"/>
    <property type="evidence" value="ECO:0007669"/>
    <property type="project" value="UniProtKB-SubCell"/>
</dbReference>
<keyword evidence="10 16" id="KW-0106">Calcium</keyword>
<keyword evidence="9 17" id="KW-0378">Hydrolase</keyword>
<feature type="compositionally biased region" description="Low complexity" evidence="18">
    <location>
        <begin position="177"/>
        <end position="198"/>
    </location>
</feature>
<evidence type="ECO:0000256" key="1">
    <source>
        <dbReference type="ARBA" id="ARBA00000111"/>
    </source>
</evidence>
<feature type="binding site" description="in dimeric form" evidence="16">
    <location>
        <position position="276"/>
    </location>
    <ligand>
        <name>Ca(2+)</name>
        <dbReference type="ChEBI" id="CHEBI:29108"/>
        <label>1</label>
    </ligand>
</feature>
<evidence type="ECO:0000256" key="10">
    <source>
        <dbReference type="ARBA" id="ARBA00022837"/>
    </source>
</evidence>
<dbReference type="InterPro" id="IPR003187">
    <property type="entry name" value="PLipase_A1"/>
</dbReference>
<keyword evidence="11 17" id="KW-0442">Lipid degradation</keyword>
<comment type="subcellular location">
    <subcellularLocation>
        <location evidence="17">Cell outer membrane</location>
        <topology evidence="17">Multi-pass membrane protein</topology>
    </subcellularLocation>
    <text evidence="17">One of the very few enzymes located there.</text>
</comment>
<name>A0A0F5JZB1_9BURK</name>
<keyword evidence="12 17" id="KW-0443">Lipid metabolism</keyword>
<accession>A0A0F5JZB1</accession>
<comment type="subunit">
    <text evidence="4 17">Homodimer; dimerization is reversible, and the dimeric form is the active one.</text>
</comment>
<dbReference type="PATRIC" id="fig|28092.6.peg.3043"/>
<dbReference type="Proteomes" id="UP000033618">
    <property type="component" value="Unassembled WGS sequence"/>
</dbReference>
<evidence type="ECO:0000256" key="9">
    <source>
        <dbReference type="ARBA" id="ARBA00022801"/>
    </source>
</evidence>
<sequence length="450" mass="49030">MLGGTVLLAAAAGTARADVTVVSPPTVVPASLPMRVTLLFAEDTENRANPTNGARRNSVRYTVPSTLKVALTSGDLPPQTLTLTRDPKAPEFLSLRPGQFRRISYSAPWPTDARGTVRVQVADFNASPALVTLDRGKQQNLTIAANQAASAIGPGAAEGSERAHGAEHGPAATLPNATPGTAASPTTTTATGAVPASDASIGQQQAAIAATNPESRLSFYEPMYIGVGRNGHTTARFQLSFKYRIVKPADPRSRSLVDNLYFGYTQVSIWDLSANSKPFRDTSYKPSIFYYLPDTGLRGRWFDSLGFQAGLEHESNGQAGNDSRSINIAYVQPIVHFSMPWSTQLTLAPKIYYYLQKSENSDIAKYRGYTDFQIRYGRPDGLELFTTLRKGNHALYGSIDAQLTYPAQRLFGGAFGGYVWVGYFNGYGQSLLDYNNRQHWNVRVGYSIYR</sequence>
<dbReference type="PRINTS" id="PR01486">
    <property type="entry name" value="PHPHLIPASEA1"/>
</dbReference>
<evidence type="ECO:0000256" key="7">
    <source>
        <dbReference type="ARBA" id="ARBA00022723"/>
    </source>
</evidence>
<feature type="chain" id="PRO_5019610306" description="Phospholipase A1" evidence="17">
    <location>
        <begin position="18"/>
        <end position="450"/>
    </location>
</feature>
<dbReference type="InterPro" id="IPR036541">
    <property type="entry name" value="PLipase_A1_sf"/>
</dbReference>
<dbReference type="EC" id="3.1.1.4" evidence="17"/>
<evidence type="ECO:0000256" key="11">
    <source>
        <dbReference type="ARBA" id="ARBA00022963"/>
    </source>
</evidence>
<dbReference type="GO" id="GO:0008970">
    <property type="term" value="F:phospholipase A1 activity"/>
    <property type="evidence" value="ECO:0007669"/>
    <property type="project" value="UniProtKB-EC"/>
</dbReference>
<evidence type="ECO:0000256" key="4">
    <source>
        <dbReference type="ARBA" id="ARBA00011702"/>
    </source>
</evidence>
<dbReference type="GO" id="GO:0046872">
    <property type="term" value="F:metal ion binding"/>
    <property type="evidence" value="ECO:0007669"/>
    <property type="project" value="UniProtKB-KW"/>
</dbReference>
<reference evidence="19 20" key="1">
    <citation type="submission" date="2015-03" db="EMBL/GenBank/DDBJ databases">
        <title>Draft Genome Sequence of Burkholderia andropogonis type strain ICMP2807, isolated from Sorghum bicolor.</title>
        <authorList>
            <person name="Lopes-Santos L."/>
            <person name="Castro D.B."/>
            <person name="Ottoboni L.M."/>
            <person name="Park D."/>
            <person name="Weirc B.S."/>
            <person name="Destefano S.A."/>
        </authorList>
    </citation>
    <scope>NUCLEOTIDE SEQUENCE [LARGE SCALE GENOMIC DNA]</scope>
    <source>
        <strain evidence="19 20">ICMP2807</strain>
    </source>
</reference>
<dbReference type="AlphaFoldDB" id="A0A0F5JZB1"/>
<proteinExistence type="inferred from homology"/>
<feature type="signal peptide" evidence="17">
    <location>
        <begin position="1"/>
        <end position="17"/>
    </location>
</feature>
<dbReference type="Gene3D" id="2.40.230.10">
    <property type="entry name" value="Phospholipase A1"/>
    <property type="match status" value="1"/>
</dbReference>
<evidence type="ECO:0000313" key="19">
    <source>
        <dbReference type="EMBL" id="KKB63221.1"/>
    </source>
</evidence>
<keyword evidence="7 16" id="KW-0479">Metal-binding</keyword>
<keyword evidence="6" id="KW-0812">Transmembrane</keyword>
<dbReference type="GO" id="GO:0016042">
    <property type="term" value="P:lipid catabolic process"/>
    <property type="evidence" value="ECO:0007669"/>
    <property type="project" value="UniProtKB-KW"/>
</dbReference>
<comment type="similarity">
    <text evidence="3 17">Belongs to the phospholipase A1 family.</text>
</comment>
<evidence type="ECO:0000256" key="16">
    <source>
        <dbReference type="PIRSR" id="PIRSR603187-2"/>
    </source>
</evidence>
<evidence type="ECO:0000256" key="6">
    <source>
        <dbReference type="ARBA" id="ARBA00022692"/>
    </source>
</evidence>
<comment type="function">
    <text evidence="17">Hydrolysis of phosphatidylcholine with phospholipase A2 (EC 3.1.1.4) and phospholipase A1 (EC 3.1.1.32) activities.</text>
</comment>
<comment type="catalytic activity">
    <reaction evidence="1 17">
        <text>a 1,2-diacyl-sn-glycero-3-phosphocholine + H2O = a 2-acyl-sn-glycero-3-phosphocholine + a fatty acid + H(+)</text>
        <dbReference type="Rhea" id="RHEA:18689"/>
        <dbReference type="ChEBI" id="CHEBI:15377"/>
        <dbReference type="ChEBI" id="CHEBI:15378"/>
        <dbReference type="ChEBI" id="CHEBI:28868"/>
        <dbReference type="ChEBI" id="CHEBI:57643"/>
        <dbReference type="ChEBI" id="CHEBI:57875"/>
        <dbReference type="EC" id="3.1.1.32"/>
    </reaction>
</comment>
<evidence type="ECO:0000256" key="15">
    <source>
        <dbReference type="PIRSR" id="PIRSR603187-1"/>
    </source>
</evidence>
<evidence type="ECO:0000256" key="8">
    <source>
        <dbReference type="ARBA" id="ARBA00022729"/>
    </source>
</evidence>
<feature type="binding site" description="in dimeric form" evidence="16">
    <location>
        <position position="323"/>
    </location>
    <ligand>
        <name>Ca(2+)</name>
        <dbReference type="ChEBI" id="CHEBI:29108"/>
        <label>1</label>
    </ligand>
</feature>
<evidence type="ECO:0000256" key="18">
    <source>
        <dbReference type="SAM" id="MobiDB-lite"/>
    </source>
</evidence>
<dbReference type="PANTHER" id="PTHR40457:SF1">
    <property type="entry name" value="PHOSPHOLIPASE A1"/>
    <property type="match status" value="1"/>
</dbReference>
<dbReference type="EMBL" id="LAQU01000012">
    <property type="protein sequence ID" value="KKB63221.1"/>
    <property type="molecule type" value="Genomic_DNA"/>
</dbReference>
<organism evidence="19 20">
    <name type="scientific">Robbsia andropogonis</name>
    <dbReference type="NCBI Taxonomy" id="28092"/>
    <lineage>
        <taxon>Bacteria</taxon>
        <taxon>Pseudomonadati</taxon>
        <taxon>Pseudomonadota</taxon>
        <taxon>Betaproteobacteria</taxon>
        <taxon>Burkholderiales</taxon>
        <taxon>Burkholderiaceae</taxon>
        <taxon>Robbsia</taxon>
    </lineage>
</organism>
<dbReference type="Pfam" id="PF02253">
    <property type="entry name" value="PLA1"/>
    <property type="match status" value="1"/>
</dbReference>
<feature type="active site" description="Nucleophile" evidence="15">
    <location>
        <position position="315"/>
    </location>
</feature>
<protein>
    <recommendedName>
        <fullName evidence="17">Phospholipase A1</fullName>
        <ecNumber evidence="17">3.1.1.32</ecNumber>
        <ecNumber evidence="17">3.1.1.4</ecNumber>
    </recommendedName>
    <alternativeName>
        <fullName evidence="17">Phosphatidylcholine 1-acylhydrolase</fullName>
    </alternativeName>
</protein>
<comment type="catalytic activity">
    <reaction evidence="2 17">
        <text>a 1,2-diacyl-sn-glycero-3-phosphocholine + H2O = a 1-acyl-sn-glycero-3-phosphocholine + a fatty acid + H(+)</text>
        <dbReference type="Rhea" id="RHEA:15801"/>
        <dbReference type="ChEBI" id="CHEBI:15377"/>
        <dbReference type="ChEBI" id="CHEBI:15378"/>
        <dbReference type="ChEBI" id="CHEBI:28868"/>
        <dbReference type="ChEBI" id="CHEBI:57643"/>
        <dbReference type="ChEBI" id="CHEBI:58168"/>
        <dbReference type="EC" id="3.1.1.4"/>
    </reaction>
</comment>
<evidence type="ECO:0000256" key="17">
    <source>
        <dbReference type="RuleBase" id="RU366027"/>
    </source>
</evidence>
<evidence type="ECO:0000313" key="20">
    <source>
        <dbReference type="Proteomes" id="UP000033618"/>
    </source>
</evidence>
<keyword evidence="13" id="KW-0472">Membrane</keyword>
<dbReference type="EC" id="3.1.1.32" evidence="17"/>
<evidence type="ECO:0000256" key="13">
    <source>
        <dbReference type="ARBA" id="ARBA00023136"/>
    </source>
</evidence>